<evidence type="ECO:0000256" key="1">
    <source>
        <dbReference type="SAM" id="Phobius"/>
    </source>
</evidence>
<keyword evidence="3" id="KW-0482">Metalloprotease</keyword>
<evidence type="ECO:0000313" key="3">
    <source>
        <dbReference type="EMBL" id="MBL7257453.1"/>
    </source>
</evidence>
<gene>
    <name evidence="3" type="ORF">JKJ07_24440</name>
</gene>
<sequence length="208" mass="22358">MRLYVSLVLGAFVISFRGPPVDALPGPLAGDPWKWLAALALVAIVLGVERKGLGSLLLRRPSKKDLEWVLYAFGIVMTWSWVMSLLAPQDDNDGIDTITSLGILGVSALIVTAAVTEEVIYRGFLAERLGTALRSRLIGAALSVVVFAIPHVVFFGPSWLLHQLPGTLALAAIALCRRNLPAAMLLHLLINLPILIPTTLMVIKTGHG</sequence>
<proteinExistence type="predicted"/>
<keyword evidence="3" id="KW-0378">Hydrolase</keyword>
<dbReference type="RefSeq" id="WP_202994073.1">
    <property type="nucleotide sequence ID" value="NZ_JAENHO010000007.1"/>
</dbReference>
<keyword evidence="1" id="KW-0472">Membrane</keyword>
<feature type="transmembrane region" description="Helical" evidence="1">
    <location>
        <begin position="180"/>
        <end position="203"/>
    </location>
</feature>
<evidence type="ECO:0000313" key="4">
    <source>
        <dbReference type="Proteomes" id="UP000598996"/>
    </source>
</evidence>
<accession>A0ABS1VRV3</accession>
<feature type="transmembrane region" description="Helical" evidence="1">
    <location>
        <begin position="98"/>
        <end position="116"/>
    </location>
</feature>
<keyword evidence="1" id="KW-0812">Transmembrane</keyword>
<protein>
    <submittedName>
        <fullName evidence="3">CPBP family intramembrane metalloprotease</fullName>
    </submittedName>
</protein>
<keyword evidence="4" id="KW-1185">Reference proteome</keyword>
<feature type="transmembrane region" description="Helical" evidence="1">
    <location>
        <begin position="137"/>
        <end position="160"/>
    </location>
</feature>
<dbReference type="Proteomes" id="UP000598996">
    <property type="component" value="Unassembled WGS sequence"/>
</dbReference>
<feature type="transmembrane region" description="Helical" evidence="1">
    <location>
        <begin position="33"/>
        <end position="48"/>
    </location>
</feature>
<keyword evidence="3" id="KW-0645">Protease</keyword>
<keyword evidence="1" id="KW-1133">Transmembrane helix</keyword>
<organism evidence="3 4">
    <name type="scientific">Paractinoplanes lichenicola</name>
    <dbReference type="NCBI Taxonomy" id="2802976"/>
    <lineage>
        <taxon>Bacteria</taxon>
        <taxon>Bacillati</taxon>
        <taxon>Actinomycetota</taxon>
        <taxon>Actinomycetes</taxon>
        <taxon>Micromonosporales</taxon>
        <taxon>Micromonosporaceae</taxon>
        <taxon>Paractinoplanes</taxon>
    </lineage>
</organism>
<dbReference type="Pfam" id="PF02517">
    <property type="entry name" value="Rce1-like"/>
    <property type="match status" value="1"/>
</dbReference>
<dbReference type="InterPro" id="IPR003675">
    <property type="entry name" value="Rce1/LyrA-like_dom"/>
</dbReference>
<name>A0ABS1VRV3_9ACTN</name>
<dbReference type="EMBL" id="JAENHO010000007">
    <property type="protein sequence ID" value="MBL7257453.1"/>
    <property type="molecule type" value="Genomic_DNA"/>
</dbReference>
<feature type="transmembrane region" description="Helical" evidence="1">
    <location>
        <begin position="68"/>
        <end position="86"/>
    </location>
</feature>
<reference evidence="3 4" key="1">
    <citation type="submission" date="2021-01" db="EMBL/GenBank/DDBJ databases">
        <title>Actinoplanes sp. nov. LDG1-01 isolated from lichen.</title>
        <authorList>
            <person name="Saeng-In P."/>
            <person name="Phongsopitanun W."/>
            <person name="Kanchanasin P."/>
            <person name="Yuki M."/>
            <person name="Kudo T."/>
            <person name="Ohkuma M."/>
            <person name="Tanasupawat S."/>
        </authorList>
    </citation>
    <scope>NUCLEOTIDE SEQUENCE [LARGE SCALE GENOMIC DNA]</scope>
    <source>
        <strain evidence="3 4">LDG1-01</strain>
    </source>
</reference>
<comment type="caution">
    <text evidence="3">The sequence shown here is derived from an EMBL/GenBank/DDBJ whole genome shotgun (WGS) entry which is preliminary data.</text>
</comment>
<feature type="domain" description="CAAX prenyl protease 2/Lysostaphin resistance protein A-like" evidence="2">
    <location>
        <begin position="103"/>
        <end position="192"/>
    </location>
</feature>
<dbReference type="GO" id="GO:0008237">
    <property type="term" value="F:metallopeptidase activity"/>
    <property type="evidence" value="ECO:0007669"/>
    <property type="project" value="UniProtKB-KW"/>
</dbReference>
<evidence type="ECO:0000259" key="2">
    <source>
        <dbReference type="Pfam" id="PF02517"/>
    </source>
</evidence>